<accession>A0ACB8QAQ1</accession>
<evidence type="ECO:0000313" key="2">
    <source>
        <dbReference type="Proteomes" id="UP000814128"/>
    </source>
</evidence>
<evidence type="ECO:0000313" key="1">
    <source>
        <dbReference type="EMBL" id="KAI0028909.1"/>
    </source>
</evidence>
<protein>
    <submittedName>
        <fullName evidence="1">Uncharacterized protein</fullName>
    </submittedName>
</protein>
<dbReference type="Proteomes" id="UP000814128">
    <property type="component" value="Unassembled WGS sequence"/>
</dbReference>
<dbReference type="EMBL" id="MU273713">
    <property type="protein sequence ID" value="KAI0028909.1"/>
    <property type="molecule type" value="Genomic_DNA"/>
</dbReference>
<name>A0ACB8QAQ1_9AGAM</name>
<proteinExistence type="predicted"/>
<reference evidence="1" key="2">
    <citation type="journal article" date="2022" name="New Phytol.">
        <title>Evolutionary transition to the ectomycorrhizal habit in the genomes of a hyperdiverse lineage of mushroom-forming fungi.</title>
        <authorList>
            <person name="Looney B."/>
            <person name="Miyauchi S."/>
            <person name="Morin E."/>
            <person name="Drula E."/>
            <person name="Courty P.E."/>
            <person name="Kohler A."/>
            <person name="Kuo A."/>
            <person name="LaButti K."/>
            <person name="Pangilinan J."/>
            <person name="Lipzen A."/>
            <person name="Riley R."/>
            <person name="Andreopoulos W."/>
            <person name="He G."/>
            <person name="Johnson J."/>
            <person name="Nolan M."/>
            <person name="Tritt A."/>
            <person name="Barry K.W."/>
            <person name="Grigoriev I.V."/>
            <person name="Nagy L.G."/>
            <person name="Hibbett D."/>
            <person name="Henrissat B."/>
            <person name="Matheny P.B."/>
            <person name="Labbe J."/>
            <person name="Martin F.M."/>
        </authorList>
    </citation>
    <scope>NUCLEOTIDE SEQUENCE</scope>
    <source>
        <strain evidence="1">EC-137</strain>
    </source>
</reference>
<organism evidence="1 2">
    <name type="scientific">Vararia minispora EC-137</name>
    <dbReference type="NCBI Taxonomy" id="1314806"/>
    <lineage>
        <taxon>Eukaryota</taxon>
        <taxon>Fungi</taxon>
        <taxon>Dikarya</taxon>
        <taxon>Basidiomycota</taxon>
        <taxon>Agaricomycotina</taxon>
        <taxon>Agaricomycetes</taxon>
        <taxon>Russulales</taxon>
        <taxon>Lachnocladiaceae</taxon>
        <taxon>Vararia</taxon>
    </lineage>
</organism>
<comment type="caution">
    <text evidence="1">The sequence shown here is derived from an EMBL/GenBank/DDBJ whole genome shotgun (WGS) entry which is preliminary data.</text>
</comment>
<reference evidence="1" key="1">
    <citation type="submission" date="2021-02" db="EMBL/GenBank/DDBJ databases">
        <authorList>
            <consortium name="DOE Joint Genome Institute"/>
            <person name="Ahrendt S."/>
            <person name="Looney B.P."/>
            <person name="Miyauchi S."/>
            <person name="Morin E."/>
            <person name="Drula E."/>
            <person name="Courty P.E."/>
            <person name="Chicoki N."/>
            <person name="Fauchery L."/>
            <person name="Kohler A."/>
            <person name="Kuo A."/>
            <person name="Labutti K."/>
            <person name="Pangilinan J."/>
            <person name="Lipzen A."/>
            <person name="Riley R."/>
            <person name="Andreopoulos W."/>
            <person name="He G."/>
            <person name="Johnson J."/>
            <person name="Barry K.W."/>
            <person name="Grigoriev I.V."/>
            <person name="Nagy L."/>
            <person name="Hibbett D."/>
            <person name="Henrissat B."/>
            <person name="Matheny P.B."/>
            <person name="Labbe J."/>
            <person name="Martin F."/>
        </authorList>
    </citation>
    <scope>NUCLEOTIDE SEQUENCE</scope>
    <source>
        <strain evidence="1">EC-137</strain>
    </source>
</reference>
<gene>
    <name evidence="1" type="ORF">K488DRAFT_73388</name>
</gene>
<keyword evidence="2" id="KW-1185">Reference proteome</keyword>
<sequence>MSMRFAYLDLALPATPSPSPFPPDYGDTLGDHDPLIAPSSSRLEDPTPLSLDLAVEDPPDMDATLVSFPSLFPRDYTVLPLLPASPPSPSTSSDTSDSDFSPPPTPTLNLEPLLPLDCPPRNHKPLTCSVATAPLSDELFDADAPRIGIAPDCSHACAEVRALDLDIFDEDEEPQDYFAAYSPALAFAQQCMAEAYLYTPIASSVTPLCLYDPAWHADAQPLLPCVYVLGCADSAPEPEPQDQDWDYLVVPEKTSAGRISAVTERYCEPPLDEQEEEADAFGRRQRIGLDGEWTFVPERVAGRRWLWKNFWTVIYSDLTTSTSGYHVHP</sequence>